<sequence length="101" mass="10929">MPAPLALAPICSAIHCPGLAWHTEQCVAVTEEQGFVFVMGRQFVLLILQMDRGEDLPRGKVRSLALLLPDWSLAAVRESVSDGQTARRDGQTARQADGQTG</sequence>
<keyword evidence="3" id="KW-1185">Reference proteome</keyword>
<proteinExistence type="predicted"/>
<accession>A0AA88TJY2</accession>
<dbReference type="AlphaFoldDB" id="A0AA88TJY2"/>
<name>A0AA88TJY2_9TELE</name>
<evidence type="ECO:0000313" key="3">
    <source>
        <dbReference type="Proteomes" id="UP001187343"/>
    </source>
</evidence>
<comment type="caution">
    <text evidence="2">The sequence shown here is derived from an EMBL/GenBank/DDBJ whole genome shotgun (WGS) entry which is preliminary data.</text>
</comment>
<reference evidence="2" key="1">
    <citation type="submission" date="2023-08" db="EMBL/GenBank/DDBJ databases">
        <title>Chromosome-level Genome Assembly of mud carp (Cirrhinus molitorella).</title>
        <authorList>
            <person name="Liu H."/>
        </authorList>
    </citation>
    <scope>NUCLEOTIDE SEQUENCE</scope>
    <source>
        <strain evidence="2">Prfri</strain>
        <tissue evidence="2">Muscle</tissue>
    </source>
</reference>
<evidence type="ECO:0000313" key="2">
    <source>
        <dbReference type="EMBL" id="KAK2869795.1"/>
    </source>
</evidence>
<organism evidence="2 3">
    <name type="scientific">Cirrhinus molitorella</name>
    <name type="common">mud carp</name>
    <dbReference type="NCBI Taxonomy" id="172907"/>
    <lineage>
        <taxon>Eukaryota</taxon>
        <taxon>Metazoa</taxon>
        <taxon>Chordata</taxon>
        <taxon>Craniata</taxon>
        <taxon>Vertebrata</taxon>
        <taxon>Euteleostomi</taxon>
        <taxon>Actinopterygii</taxon>
        <taxon>Neopterygii</taxon>
        <taxon>Teleostei</taxon>
        <taxon>Ostariophysi</taxon>
        <taxon>Cypriniformes</taxon>
        <taxon>Cyprinidae</taxon>
        <taxon>Labeoninae</taxon>
        <taxon>Labeonini</taxon>
        <taxon>Cirrhinus</taxon>
    </lineage>
</organism>
<evidence type="ECO:0000256" key="1">
    <source>
        <dbReference type="SAM" id="MobiDB-lite"/>
    </source>
</evidence>
<feature type="region of interest" description="Disordered" evidence="1">
    <location>
        <begin position="79"/>
        <end position="101"/>
    </location>
</feature>
<feature type="compositionally biased region" description="Polar residues" evidence="1">
    <location>
        <begin position="92"/>
        <end position="101"/>
    </location>
</feature>
<gene>
    <name evidence="2" type="ORF">Q8A67_024187</name>
</gene>
<protein>
    <submittedName>
        <fullName evidence="2">Uncharacterized protein</fullName>
    </submittedName>
</protein>
<dbReference type="Proteomes" id="UP001187343">
    <property type="component" value="Unassembled WGS sequence"/>
</dbReference>
<dbReference type="EMBL" id="JAUYZG010000024">
    <property type="protein sequence ID" value="KAK2869795.1"/>
    <property type="molecule type" value="Genomic_DNA"/>
</dbReference>